<evidence type="ECO:0000313" key="6">
    <source>
        <dbReference type="EMBL" id="AZI57298.1"/>
    </source>
</evidence>
<accession>A0A3G8ZJC4</accession>
<evidence type="ECO:0000256" key="5">
    <source>
        <dbReference type="SAM" id="Phobius"/>
    </source>
</evidence>
<dbReference type="Proteomes" id="UP000268084">
    <property type="component" value="Chromosome"/>
</dbReference>
<dbReference type="KEGG" id="nak:EH165_03105"/>
<dbReference type="CDD" id="cd16914">
    <property type="entry name" value="EcfT"/>
    <property type="match status" value="1"/>
</dbReference>
<evidence type="ECO:0000313" key="7">
    <source>
        <dbReference type="Proteomes" id="UP000268084"/>
    </source>
</evidence>
<evidence type="ECO:0000256" key="3">
    <source>
        <dbReference type="ARBA" id="ARBA00022989"/>
    </source>
</evidence>
<dbReference type="InterPro" id="IPR003339">
    <property type="entry name" value="ABC/ECF_trnsptr_transmembrane"/>
</dbReference>
<reference evidence="6 7" key="2">
    <citation type="submission" date="2018-12" db="EMBL/GenBank/DDBJ databases">
        <title>Nakamurella antarcticus sp. nov., isolated from Antarctica South Shetland Islands soil.</title>
        <authorList>
            <person name="Peng F."/>
        </authorList>
    </citation>
    <scope>NUCLEOTIDE SEQUENCE [LARGE SCALE GENOMIC DNA]</scope>
    <source>
        <strain evidence="6 7">S14-144</strain>
    </source>
</reference>
<keyword evidence="4 5" id="KW-0472">Membrane</keyword>
<organism evidence="6 7">
    <name type="scientific">Nakamurella antarctica</name>
    <dbReference type="NCBI Taxonomy" id="1902245"/>
    <lineage>
        <taxon>Bacteria</taxon>
        <taxon>Bacillati</taxon>
        <taxon>Actinomycetota</taxon>
        <taxon>Actinomycetes</taxon>
        <taxon>Nakamurellales</taxon>
        <taxon>Nakamurellaceae</taxon>
        <taxon>Nakamurella</taxon>
    </lineage>
</organism>
<keyword evidence="7" id="KW-1185">Reference proteome</keyword>
<dbReference type="GO" id="GO:0005886">
    <property type="term" value="C:plasma membrane"/>
    <property type="evidence" value="ECO:0007669"/>
    <property type="project" value="UniProtKB-ARBA"/>
</dbReference>
<evidence type="ECO:0000256" key="2">
    <source>
        <dbReference type="ARBA" id="ARBA00022692"/>
    </source>
</evidence>
<dbReference type="AlphaFoldDB" id="A0A3G8ZJC4"/>
<feature type="transmembrane region" description="Helical" evidence="5">
    <location>
        <begin position="12"/>
        <end position="34"/>
    </location>
</feature>
<reference evidence="6 7" key="1">
    <citation type="submission" date="2018-11" db="EMBL/GenBank/DDBJ databases">
        <authorList>
            <person name="Da X."/>
        </authorList>
    </citation>
    <scope>NUCLEOTIDE SEQUENCE [LARGE SCALE GENOMIC DNA]</scope>
    <source>
        <strain evidence="6 7">S14-144</strain>
    </source>
</reference>
<evidence type="ECO:0000256" key="1">
    <source>
        <dbReference type="ARBA" id="ARBA00004141"/>
    </source>
</evidence>
<dbReference type="OrthoDB" id="509049at2"/>
<feature type="transmembrane region" description="Helical" evidence="5">
    <location>
        <begin position="95"/>
        <end position="115"/>
    </location>
</feature>
<dbReference type="PANTHER" id="PTHR33514">
    <property type="entry name" value="PROTEIN ABCI12, CHLOROPLASTIC"/>
    <property type="match status" value="1"/>
</dbReference>
<protein>
    <submittedName>
        <fullName evidence="6">Energy-coupling factor transporter transmembrane protein EcfT</fullName>
    </submittedName>
</protein>
<dbReference type="EMBL" id="CP034170">
    <property type="protein sequence ID" value="AZI57298.1"/>
    <property type="molecule type" value="Genomic_DNA"/>
</dbReference>
<feature type="transmembrane region" description="Helical" evidence="5">
    <location>
        <begin position="68"/>
        <end position="89"/>
    </location>
</feature>
<sequence>MIGLYQPGTSVIHRMSAGLKLLLLATGIFAVIWLDRPWQVGAALLVVGAMYGVAGIGWRTALAQLRPLLWVVLALLAFQLILATWHTAVMTTGSLVINVALAALVTVTTKVTAILDVVQRVLRPLRRFGLDPDRVGLMLALTIRCIPLVAGIVHDVSQARKARGITGIRGTMVALAAPAVVRALRTADSLGEALTARGVDD</sequence>
<dbReference type="Pfam" id="PF02361">
    <property type="entry name" value="CbiQ"/>
    <property type="match status" value="1"/>
</dbReference>
<feature type="transmembrane region" description="Helical" evidence="5">
    <location>
        <begin position="40"/>
        <end position="61"/>
    </location>
</feature>
<gene>
    <name evidence="6" type="ORF">EH165_03105</name>
</gene>
<name>A0A3G8ZJC4_9ACTN</name>
<keyword evidence="3 5" id="KW-1133">Transmembrane helix</keyword>
<dbReference type="RefSeq" id="WP_124797983.1">
    <property type="nucleotide sequence ID" value="NZ_CP034170.1"/>
</dbReference>
<dbReference type="PANTHER" id="PTHR33514:SF13">
    <property type="entry name" value="PROTEIN ABCI12, CHLOROPLASTIC"/>
    <property type="match status" value="1"/>
</dbReference>
<comment type="subcellular location">
    <subcellularLocation>
        <location evidence="1">Membrane</location>
        <topology evidence="1">Multi-pass membrane protein</topology>
    </subcellularLocation>
</comment>
<proteinExistence type="predicted"/>
<evidence type="ECO:0000256" key="4">
    <source>
        <dbReference type="ARBA" id="ARBA00023136"/>
    </source>
</evidence>
<keyword evidence="2 5" id="KW-0812">Transmembrane</keyword>